<evidence type="ECO:0000259" key="6">
    <source>
        <dbReference type="Pfam" id="PF02721"/>
    </source>
</evidence>
<dbReference type="InterPro" id="IPR015300">
    <property type="entry name" value="DNA-bd_pseudobarrel_sf"/>
</dbReference>
<reference evidence="8" key="3">
    <citation type="submission" date="2015-04" db="UniProtKB">
        <authorList>
            <consortium name="EnsemblPlants"/>
        </authorList>
    </citation>
    <scope>IDENTIFICATION</scope>
    <source>
        <strain evidence="8">cv. Jemalong A17</strain>
    </source>
</reference>
<comment type="subcellular location">
    <subcellularLocation>
        <location evidence="1">Nucleus</location>
    </subcellularLocation>
</comment>
<dbReference type="Proteomes" id="UP000002051">
    <property type="component" value="Chromosome 2"/>
</dbReference>
<keyword evidence="9" id="KW-1185">Reference proteome</keyword>
<evidence type="ECO:0000256" key="2">
    <source>
        <dbReference type="ARBA" id="ARBA00023015"/>
    </source>
</evidence>
<accession>A0A072VGQ4</accession>
<keyword evidence="4" id="KW-0804">Transcription</keyword>
<keyword evidence="2" id="KW-0805">Transcription regulation</keyword>
<sequence>MSSDYDYINDLKNDLDIWKIGFGVLDSWIVNGSNENQHMKLIICDAKGDRVHVITRYRELEHWKALIEENKTYTLFEAGHQPTSSGVEKFKTWKHIASLFGKQLNSIITSLDGIMKVASNHFPNEVSRTILKEKRKTITLIDDQTQRKYRKYKCRFITAERASYEIYLGGQWFNFSRELVMEEGGKLIFDLEKSSKNLHVRVVPK</sequence>
<evidence type="ECO:0000256" key="4">
    <source>
        <dbReference type="ARBA" id="ARBA00023163"/>
    </source>
</evidence>
<dbReference type="SUPFAM" id="SSF50249">
    <property type="entry name" value="Nucleic acid-binding proteins"/>
    <property type="match status" value="1"/>
</dbReference>
<evidence type="ECO:0000256" key="5">
    <source>
        <dbReference type="ARBA" id="ARBA00023242"/>
    </source>
</evidence>
<dbReference type="EMBL" id="CM001218">
    <property type="protein sequence ID" value="KEH37320.1"/>
    <property type="molecule type" value="Genomic_DNA"/>
</dbReference>
<feature type="domain" description="Replication protein A 70 kDa DNA-binding subunit B/D first OB fold" evidence="6">
    <location>
        <begin position="5"/>
        <end position="77"/>
    </location>
</feature>
<dbReference type="EnsemblPlants" id="KEH37320">
    <property type="protein sequence ID" value="KEH37320"/>
    <property type="gene ID" value="MTR_2g437520"/>
</dbReference>
<dbReference type="GO" id="GO:0005634">
    <property type="term" value="C:nucleus"/>
    <property type="evidence" value="ECO:0007669"/>
    <property type="project" value="UniProtKB-SubCell"/>
</dbReference>
<reference evidence="7 9" key="2">
    <citation type="journal article" date="2014" name="BMC Genomics">
        <title>An improved genome release (version Mt4.0) for the model legume Medicago truncatula.</title>
        <authorList>
            <person name="Tang H."/>
            <person name="Krishnakumar V."/>
            <person name="Bidwell S."/>
            <person name="Rosen B."/>
            <person name="Chan A."/>
            <person name="Zhou S."/>
            <person name="Gentzbittel L."/>
            <person name="Childs K.L."/>
            <person name="Yandell M."/>
            <person name="Gundlach H."/>
            <person name="Mayer K.F."/>
            <person name="Schwartz D.C."/>
            <person name="Town C.D."/>
        </authorList>
    </citation>
    <scope>GENOME REANNOTATION</scope>
    <source>
        <strain evidence="7">A17</strain>
        <strain evidence="8 9">cv. Jemalong A17</strain>
    </source>
</reference>
<keyword evidence="5" id="KW-0539">Nucleus</keyword>
<name>A0A072VGQ4_MEDTR</name>
<organism evidence="7 9">
    <name type="scientific">Medicago truncatula</name>
    <name type="common">Barrel medic</name>
    <name type="synonym">Medicago tribuloides</name>
    <dbReference type="NCBI Taxonomy" id="3880"/>
    <lineage>
        <taxon>Eukaryota</taxon>
        <taxon>Viridiplantae</taxon>
        <taxon>Streptophyta</taxon>
        <taxon>Embryophyta</taxon>
        <taxon>Tracheophyta</taxon>
        <taxon>Spermatophyta</taxon>
        <taxon>Magnoliopsida</taxon>
        <taxon>eudicotyledons</taxon>
        <taxon>Gunneridae</taxon>
        <taxon>Pentapetalae</taxon>
        <taxon>rosids</taxon>
        <taxon>fabids</taxon>
        <taxon>Fabales</taxon>
        <taxon>Fabaceae</taxon>
        <taxon>Papilionoideae</taxon>
        <taxon>50 kb inversion clade</taxon>
        <taxon>NPAAA clade</taxon>
        <taxon>Hologalegina</taxon>
        <taxon>IRL clade</taxon>
        <taxon>Trifolieae</taxon>
        <taxon>Medicago</taxon>
    </lineage>
</organism>
<dbReference type="InterPro" id="IPR003871">
    <property type="entry name" value="RFA1B/D_OB_1st"/>
</dbReference>
<protein>
    <recommendedName>
        <fullName evidence="6">Replication protein A 70 kDa DNA-binding subunit B/D first OB fold domain-containing protein</fullName>
    </recommendedName>
</protein>
<dbReference type="GO" id="GO:0003677">
    <property type="term" value="F:DNA binding"/>
    <property type="evidence" value="ECO:0007669"/>
    <property type="project" value="UniProtKB-KW"/>
</dbReference>
<proteinExistence type="predicted"/>
<evidence type="ECO:0000256" key="3">
    <source>
        <dbReference type="ARBA" id="ARBA00023125"/>
    </source>
</evidence>
<dbReference type="InterPro" id="IPR012340">
    <property type="entry name" value="NA-bd_OB-fold"/>
</dbReference>
<dbReference type="HOGENOM" id="CLU_116024_0_0_1"/>
<evidence type="ECO:0000313" key="9">
    <source>
        <dbReference type="Proteomes" id="UP000002051"/>
    </source>
</evidence>
<dbReference type="AlphaFoldDB" id="A0A072VGQ4"/>
<keyword evidence="3" id="KW-0238">DNA-binding</keyword>
<gene>
    <name evidence="7" type="ordered locus">MTR_2g437520</name>
</gene>
<dbReference type="Gene3D" id="2.40.330.10">
    <property type="entry name" value="DNA-binding pseudobarrel domain"/>
    <property type="match status" value="1"/>
</dbReference>
<evidence type="ECO:0000256" key="1">
    <source>
        <dbReference type="ARBA" id="ARBA00004123"/>
    </source>
</evidence>
<dbReference type="Gene3D" id="2.40.50.140">
    <property type="entry name" value="Nucleic acid-binding proteins"/>
    <property type="match status" value="1"/>
</dbReference>
<reference evidence="7 9" key="1">
    <citation type="journal article" date="2011" name="Nature">
        <title>The Medicago genome provides insight into the evolution of rhizobial symbioses.</title>
        <authorList>
            <person name="Young N.D."/>
            <person name="Debelle F."/>
            <person name="Oldroyd G.E."/>
            <person name="Geurts R."/>
            <person name="Cannon S.B."/>
            <person name="Udvardi M.K."/>
            <person name="Benedito V.A."/>
            <person name="Mayer K.F."/>
            <person name="Gouzy J."/>
            <person name="Schoof H."/>
            <person name="Van de Peer Y."/>
            <person name="Proost S."/>
            <person name="Cook D.R."/>
            <person name="Meyers B.C."/>
            <person name="Spannagl M."/>
            <person name="Cheung F."/>
            <person name="De Mita S."/>
            <person name="Krishnakumar V."/>
            <person name="Gundlach H."/>
            <person name="Zhou S."/>
            <person name="Mudge J."/>
            <person name="Bharti A.K."/>
            <person name="Murray J.D."/>
            <person name="Naoumkina M.A."/>
            <person name="Rosen B."/>
            <person name="Silverstein K.A."/>
            <person name="Tang H."/>
            <person name="Rombauts S."/>
            <person name="Zhao P.X."/>
            <person name="Zhou P."/>
            <person name="Barbe V."/>
            <person name="Bardou P."/>
            <person name="Bechner M."/>
            <person name="Bellec A."/>
            <person name="Berger A."/>
            <person name="Berges H."/>
            <person name="Bidwell S."/>
            <person name="Bisseling T."/>
            <person name="Choisne N."/>
            <person name="Couloux A."/>
            <person name="Denny R."/>
            <person name="Deshpande S."/>
            <person name="Dai X."/>
            <person name="Doyle J.J."/>
            <person name="Dudez A.M."/>
            <person name="Farmer A.D."/>
            <person name="Fouteau S."/>
            <person name="Franken C."/>
            <person name="Gibelin C."/>
            <person name="Gish J."/>
            <person name="Goldstein S."/>
            <person name="Gonzalez A.J."/>
            <person name="Green P.J."/>
            <person name="Hallab A."/>
            <person name="Hartog M."/>
            <person name="Hua A."/>
            <person name="Humphray S.J."/>
            <person name="Jeong D.H."/>
            <person name="Jing Y."/>
            <person name="Jocker A."/>
            <person name="Kenton S.M."/>
            <person name="Kim D.J."/>
            <person name="Klee K."/>
            <person name="Lai H."/>
            <person name="Lang C."/>
            <person name="Lin S."/>
            <person name="Macmil S.L."/>
            <person name="Magdelenat G."/>
            <person name="Matthews L."/>
            <person name="McCorrison J."/>
            <person name="Monaghan E.L."/>
            <person name="Mun J.H."/>
            <person name="Najar F.Z."/>
            <person name="Nicholson C."/>
            <person name="Noirot C."/>
            <person name="O'Bleness M."/>
            <person name="Paule C.R."/>
            <person name="Poulain J."/>
            <person name="Prion F."/>
            <person name="Qin B."/>
            <person name="Qu C."/>
            <person name="Retzel E.F."/>
            <person name="Riddle C."/>
            <person name="Sallet E."/>
            <person name="Samain S."/>
            <person name="Samson N."/>
            <person name="Sanders I."/>
            <person name="Saurat O."/>
            <person name="Scarpelli C."/>
            <person name="Schiex T."/>
            <person name="Segurens B."/>
            <person name="Severin A.J."/>
            <person name="Sherrier D.J."/>
            <person name="Shi R."/>
            <person name="Sims S."/>
            <person name="Singer S.R."/>
            <person name="Sinharoy S."/>
            <person name="Sterck L."/>
            <person name="Viollet A."/>
            <person name="Wang B.B."/>
            <person name="Wang K."/>
            <person name="Wang M."/>
            <person name="Wang X."/>
            <person name="Warfsmann J."/>
            <person name="Weissenbach J."/>
            <person name="White D.D."/>
            <person name="White J.D."/>
            <person name="Wiley G.B."/>
            <person name="Wincker P."/>
            <person name="Xing Y."/>
            <person name="Yang L."/>
            <person name="Yao Z."/>
            <person name="Ying F."/>
            <person name="Zhai J."/>
            <person name="Zhou L."/>
            <person name="Zuber A."/>
            <person name="Denarie J."/>
            <person name="Dixon R.A."/>
            <person name="May G.D."/>
            <person name="Schwartz D.C."/>
            <person name="Rogers J."/>
            <person name="Quetier F."/>
            <person name="Town C.D."/>
            <person name="Roe B.A."/>
        </authorList>
    </citation>
    <scope>NUCLEOTIDE SEQUENCE [LARGE SCALE GENOMIC DNA]</scope>
    <source>
        <strain evidence="7">A17</strain>
        <strain evidence="8 9">cv. Jemalong A17</strain>
    </source>
</reference>
<evidence type="ECO:0000313" key="8">
    <source>
        <dbReference type="EnsemblPlants" id="KEH37320"/>
    </source>
</evidence>
<evidence type="ECO:0000313" key="7">
    <source>
        <dbReference type="EMBL" id="KEH37320.1"/>
    </source>
</evidence>
<dbReference type="Pfam" id="PF02721">
    <property type="entry name" value="DUF223"/>
    <property type="match status" value="1"/>
</dbReference>